<dbReference type="AlphaFoldDB" id="A9UZK2"/>
<dbReference type="KEGG" id="mbr:MONBRDRAFT_37097"/>
<evidence type="ECO:0000313" key="3">
    <source>
        <dbReference type="Proteomes" id="UP000001357"/>
    </source>
</evidence>
<evidence type="ECO:0000256" key="1">
    <source>
        <dbReference type="SAM" id="MobiDB-lite"/>
    </source>
</evidence>
<feature type="compositionally biased region" description="Acidic residues" evidence="1">
    <location>
        <begin position="483"/>
        <end position="492"/>
    </location>
</feature>
<protein>
    <recommendedName>
        <fullName evidence="4">Vezatin</fullName>
    </recommendedName>
</protein>
<accession>A9UZK2</accession>
<reference evidence="2 3" key="1">
    <citation type="journal article" date="2008" name="Nature">
        <title>The genome of the choanoflagellate Monosiga brevicollis and the origin of metazoans.</title>
        <authorList>
            <consortium name="JGI Sequencing"/>
            <person name="King N."/>
            <person name="Westbrook M.J."/>
            <person name="Young S.L."/>
            <person name="Kuo A."/>
            <person name="Abedin M."/>
            <person name="Chapman J."/>
            <person name="Fairclough S."/>
            <person name="Hellsten U."/>
            <person name="Isogai Y."/>
            <person name="Letunic I."/>
            <person name="Marr M."/>
            <person name="Pincus D."/>
            <person name="Putnam N."/>
            <person name="Rokas A."/>
            <person name="Wright K.J."/>
            <person name="Zuzow R."/>
            <person name="Dirks W."/>
            <person name="Good M."/>
            <person name="Goodstein D."/>
            <person name="Lemons D."/>
            <person name="Li W."/>
            <person name="Lyons J.B."/>
            <person name="Morris A."/>
            <person name="Nichols S."/>
            <person name="Richter D.J."/>
            <person name="Salamov A."/>
            <person name="Bork P."/>
            <person name="Lim W.A."/>
            <person name="Manning G."/>
            <person name="Miller W.T."/>
            <person name="McGinnis W."/>
            <person name="Shapiro H."/>
            <person name="Tjian R."/>
            <person name="Grigoriev I.V."/>
            <person name="Rokhsar D."/>
        </authorList>
    </citation>
    <scope>NUCLEOTIDE SEQUENCE [LARGE SCALE GENOMIC DNA]</scope>
    <source>
        <strain evidence="3">MX1 / ATCC 50154</strain>
    </source>
</reference>
<feature type="region of interest" description="Disordered" evidence="1">
    <location>
        <begin position="475"/>
        <end position="497"/>
    </location>
</feature>
<dbReference type="EMBL" id="CH991551">
    <property type="protein sequence ID" value="EDQ89383.1"/>
    <property type="molecule type" value="Genomic_DNA"/>
</dbReference>
<dbReference type="GeneID" id="5891134"/>
<name>A9UZK2_MONBE</name>
<gene>
    <name evidence="2" type="ORF">MONBRDRAFT_37097</name>
</gene>
<keyword evidence="3" id="KW-1185">Reference proteome</keyword>
<evidence type="ECO:0008006" key="4">
    <source>
        <dbReference type="Google" id="ProtNLM"/>
    </source>
</evidence>
<dbReference type="Proteomes" id="UP000001357">
    <property type="component" value="Unassembled WGS sequence"/>
</dbReference>
<dbReference type="InParanoid" id="A9UZK2"/>
<organism evidence="2 3">
    <name type="scientific">Monosiga brevicollis</name>
    <name type="common">Choanoflagellate</name>
    <dbReference type="NCBI Taxonomy" id="81824"/>
    <lineage>
        <taxon>Eukaryota</taxon>
        <taxon>Choanoflagellata</taxon>
        <taxon>Craspedida</taxon>
        <taxon>Salpingoecidae</taxon>
        <taxon>Monosiga</taxon>
    </lineage>
</organism>
<sequence>MAGLVMQHVKAPVPQTWPRWQQTIHWLQGWIKRFRPAGQQELEQLRRIELAREILACPLLLEHDALFILDQYDVQALERQATWQALRWQLIFGTATSCWLAWHLAKMFDLSGLVDRATTVVIAALCPSWMREAFWQFQSTTQSMQMTVQETVQESDLLGFVAEFFEDETDASPMLSISWKDACMGLISMASTAYLTASAAHWNFWRKHYHQVTKSLTSIEAQEARLSESLSLIRRLEVMAQRWGTGLPTNVESRHEIARPLRIAIDFAGSEGLLAVQENLVQAPGHKSFGARPPPRSLHERAKRINGHWTTCNAASASALQCLEIMRTSSQRTIEALPPPAQGAFATGAASLFDVDATRRHVDVSLRHEAQALYDELLAWSSESSACVRLAFARAQQERLELLASQLSTASDVLRACGVWVRTNLSAPATDQANASDTVDTAAMTALEDVPVYGEMDAEPEDVLQQRAQPAATFTATLAPEVDSADEEDLPDEERKRRWKIQLQQRKAELARSKRAEETARAQAAKAKVMLHELQTAISTIRR</sequence>
<dbReference type="RefSeq" id="XP_001745959.1">
    <property type="nucleotide sequence ID" value="XM_001745907.1"/>
</dbReference>
<proteinExistence type="predicted"/>
<evidence type="ECO:0000313" key="2">
    <source>
        <dbReference type="EMBL" id="EDQ89383.1"/>
    </source>
</evidence>